<evidence type="ECO:0000256" key="6">
    <source>
        <dbReference type="RuleBase" id="RU364082"/>
    </source>
</evidence>
<dbReference type="PANTHER" id="PTHR10491">
    <property type="entry name" value="DTDP-4-DEHYDRORHAMNOSE REDUCTASE"/>
    <property type="match status" value="1"/>
</dbReference>
<dbReference type="Pfam" id="PF04321">
    <property type="entry name" value="RmlD_sub_bind"/>
    <property type="match status" value="1"/>
</dbReference>
<dbReference type="EMBL" id="KC999972">
    <property type="protein sequence ID" value="AID71085.1"/>
    <property type="molecule type" value="Genomic_DNA"/>
</dbReference>
<proteinExistence type="inferred from homology"/>
<organism evidence="8">
    <name type="scientific">Aeromonas hydrophila</name>
    <dbReference type="NCBI Taxonomy" id="644"/>
    <lineage>
        <taxon>Bacteria</taxon>
        <taxon>Pseudomonadati</taxon>
        <taxon>Pseudomonadota</taxon>
        <taxon>Gammaproteobacteria</taxon>
        <taxon>Aeromonadales</taxon>
        <taxon>Aeromonadaceae</taxon>
        <taxon>Aeromonas</taxon>
    </lineage>
</organism>
<dbReference type="EMBL" id="KF647894">
    <property type="protein sequence ID" value="AHW40537.1"/>
    <property type="molecule type" value="Genomic_DNA"/>
</dbReference>
<dbReference type="EMBL" id="KF647893">
    <property type="protein sequence ID" value="AHW40510.1"/>
    <property type="molecule type" value="Genomic_DNA"/>
</dbReference>
<dbReference type="GO" id="GO:0009243">
    <property type="term" value="P:O antigen biosynthetic process"/>
    <property type="evidence" value="ECO:0007669"/>
    <property type="project" value="UniProtKB-UniPathway"/>
</dbReference>
<dbReference type="Gene3D" id="3.90.25.10">
    <property type="entry name" value="UDP-galactose 4-epimerase, domain 1"/>
    <property type="match status" value="1"/>
</dbReference>
<evidence type="ECO:0000313" key="10">
    <source>
        <dbReference type="EMBL" id="AID70982.1"/>
    </source>
</evidence>
<dbReference type="UniPathway" id="UPA00124"/>
<evidence type="ECO:0000313" key="16">
    <source>
        <dbReference type="EMBL" id="AID71220.1"/>
    </source>
</evidence>
<evidence type="ECO:0000313" key="14">
    <source>
        <dbReference type="EMBL" id="AID71166.1"/>
    </source>
</evidence>
<dbReference type="PANTHER" id="PTHR10491:SF4">
    <property type="entry name" value="METHIONINE ADENOSYLTRANSFERASE 2 SUBUNIT BETA"/>
    <property type="match status" value="1"/>
</dbReference>
<evidence type="ECO:0000256" key="3">
    <source>
        <dbReference type="ARBA" id="ARBA00012929"/>
    </source>
</evidence>
<dbReference type="Gene3D" id="3.40.50.720">
    <property type="entry name" value="NAD(P)-binding Rossmann-like Domain"/>
    <property type="match status" value="1"/>
</dbReference>
<dbReference type="EMBL" id="KC999968">
    <property type="protein sequence ID" value="AID70982.1"/>
    <property type="molecule type" value="Genomic_DNA"/>
</dbReference>
<evidence type="ECO:0000259" key="7">
    <source>
        <dbReference type="Pfam" id="PF04321"/>
    </source>
</evidence>
<gene>
    <name evidence="8" type="primary">rmlD</name>
</gene>
<evidence type="ECO:0000313" key="12">
    <source>
        <dbReference type="EMBL" id="AID71112.1"/>
    </source>
</evidence>
<reference evidence="8" key="2">
    <citation type="submission" date="2013-09" db="EMBL/GenBank/DDBJ databases">
        <title>Evidence that invasive carp have introduced virulent Aeromonas hydrophila to farmed catfish in the United States.</title>
        <authorList>
            <person name="Hossain M.J."/>
            <person name="Sun D."/>
            <person name="McGarey D."/>
            <person name="Wrenn S.E."/>
            <person name="Alexander L.M."/>
            <person name="Elena M."/>
            <person name="Terhune J.S."/>
            <person name="Liles M.R."/>
        </authorList>
    </citation>
    <scope>NUCLEOTIDE SEQUENCE</scope>
    <source>
        <strain evidence="8">S04-690</strain>
        <strain evidence="9">ZC1</strain>
    </source>
</reference>
<evidence type="ECO:0000313" key="11">
    <source>
        <dbReference type="EMBL" id="AID71085.1"/>
    </source>
</evidence>
<dbReference type="SUPFAM" id="SSF51735">
    <property type="entry name" value="NAD(P)-binding Rossmann-fold domains"/>
    <property type="match status" value="1"/>
</dbReference>
<dbReference type="GO" id="GO:0005829">
    <property type="term" value="C:cytosol"/>
    <property type="evidence" value="ECO:0007669"/>
    <property type="project" value="TreeGrafter"/>
</dbReference>
<dbReference type="EMBL" id="KC999976">
    <property type="protein sequence ID" value="AID71193.1"/>
    <property type="molecule type" value="Genomic_DNA"/>
</dbReference>
<dbReference type="CDD" id="cd05254">
    <property type="entry name" value="dTDP_HR_like_SDR_e"/>
    <property type="match status" value="1"/>
</dbReference>
<comment type="catalytic activity">
    <reaction evidence="5 6">
        <text>dTDP-beta-L-rhamnose + NADP(+) = dTDP-4-dehydro-beta-L-rhamnose + NADPH + H(+)</text>
        <dbReference type="Rhea" id="RHEA:21796"/>
        <dbReference type="ChEBI" id="CHEBI:15378"/>
        <dbReference type="ChEBI" id="CHEBI:57510"/>
        <dbReference type="ChEBI" id="CHEBI:57783"/>
        <dbReference type="ChEBI" id="CHEBI:58349"/>
        <dbReference type="ChEBI" id="CHEBI:62830"/>
        <dbReference type="EC" id="1.1.1.133"/>
    </reaction>
</comment>
<evidence type="ECO:0000256" key="5">
    <source>
        <dbReference type="ARBA" id="ARBA00048200"/>
    </source>
</evidence>
<keyword evidence="6" id="KW-0521">NADP</keyword>
<dbReference type="UniPathway" id="UPA00281"/>
<dbReference type="EMBL" id="KC999973">
    <property type="protein sequence ID" value="AID71112.1"/>
    <property type="molecule type" value="Genomic_DNA"/>
</dbReference>
<comment type="pathway">
    <text evidence="1 6">Carbohydrate biosynthesis; dTDP-L-rhamnose biosynthesis.</text>
</comment>
<reference evidence="10" key="1">
    <citation type="journal article" date="2013" name="PLoS ONE">
        <title>Implication of lateral genetic transfer in the emergence of Aeromonas hydrophila isolates of epidemic outbreaks in channel catfish.</title>
        <authorList>
            <person name="Hossain M.J."/>
            <person name="Waldbieser G.C."/>
            <person name="Sun D."/>
            <person name="Capps N.K."/>
            <person name="Hemstreet W.B."/>
            <person name="Carlisle K."/>
            <person name="Griffin M.J."/>
            <person name="Khoo L."/>
            <person name="Goodwin A.E."/>
            <person name="Sonstegard T.S."/>
            <person name="Schroeder S."/>
            <person name="Hayden K."/>
            <person name="Newton J.C."/>
            <person name="Terhune J.S."/>
            <person name="Liles M.R."/>
        </authorList>
    </citation>
    <scope>NUCLEOTIDE SEQUENCE</scope>
    <source>
        <strain evidence="11">AL09-79</strain>
        <strain evidence="15">AL10-121</strain>
        <strain evidence="12">ML09-119</strain>
        <strain evidence="13">ML09-121</strain>
        <strain evidence="14">ML09-122</strain>
        <strain evidence="16">PB10-118</strain>
        <strain evidence="10">TN97-08</strain>
    </source>
</reference>
<dbReference type="GO" id="GO:0008831">
    <property type="term" value="F:dTDP-4-dehydrorhamnose reductase activity"/>
    <property type="evidence" value="ECO:0007669"/>
    <property type="project" value="UniProtKB-EC"/>
</dbReference>
<evidence type="ECO:0000313" key="9">
    <source>
        <dbReference type="EMBL" id="AHW40537.1"/>
    </source>
</evidence>
<comment type="cofactor">
    <cofactor evidence="6">
        <name>Mg(2+)</name>
        <dbReference type="ChEBI" id="CHEBI:18420"/>
    </cofactor>
    <text evidence="6">Binds 1 Mg(2+) ion per monomer.</text>
</comment>
<evidence type="ECO:0000256" key="4">
    <source>
        <dbReference type="ARBA" id="ARBA00017099"/>
    </source>
</evidence>
<feature type="domain" description="RmlD-like substrate binding" evidence="7">
    <location>
        <begin position="6"/>
        <end position="289"/>
    </location>
</feature>
<evidence type="ECO:0000313" key="15">
    <source>
        <dbReference type="EMBL" id="AID71193.1"/>
    </source>
</evidence>
<dbReference type="InterPro" id="IPR005913">
    <property type="entry name" value="dTDP_dehydrorham_reduct"/>
</dbReference>
<dbReference type="RefSeq" id="WP_158319079.1">
    <property type="nucleotide sequence ID" value="NZ_CP013178.1"/>
</dbReference>
<evidence type="ECO:0000313" key="8">
    <source>
        <dbReference type="EMBL" id="AHW40510.1"/>
    </source>
</evidence>
<dbReference type="EC" id="1.1.1.133" evidence="3 6"/>
<dbReference type="InterPro" id="IPR036291">
    <property type="entry name" value="NAD(P)-bd_dom_sf"/>
</dbReference>
<dbReference type="EMBL" id="KC999977">
    <property type="protein sequence ID" value="AID71220.1"/>
    <property type="molecule type" value="Genomic_DNA"/>
</dbReference>
<evidence type="ECO:0000313" key="13">
    <source>
        <dbReference type="EMBL" id="AID71139.1"/>
    </source>
</evidence>
<accession>X5CR71</accession>
<evidence type="ECO:0000256" key="1">
    <source>
        <dbReference type="ARBA" id="ARBA00004781"/>
    </source>
</evidence>
<evidence type="ECO:0000256" key="2">
    <source>
        <dbReference type="ARBA" id="ARBA00010944"/>
    </source>
</evidence>
<sequence>MRPLNLFFYGASGQLGQGFEKIFTSPQQRYKVTPMCVVLPETNIAQASQRPPEVILNAAAYTDVIGAELAPAQAMRVNGEGVARLTALAKQHDALLVHFSTDYVFDGSGHRPWRETDQPAPLNAYGQSKWAGEQAIIASGCRYLIIRTSWLYSPWRTNFLKTMLQLARDRDELQVVSDQVGAPTSAMMLAEVTLMAINRVVAEPELMGLYHVAASGAVSWFDYARFIFSKSHELGLIEKVPRLKPITSVDYGCVVNRPLNSRLDTQLFSQCFGVHLPDWRVGVSATLQALFEEQ</sequence>
<protein>
    <recommendedName>
        <fullName evidence="4 6">dTDP-4-dehydrorhamnose reductase</fullName>
        <ecNumber evidence="3 6">1.1.1.133</ecNumber>
    </recommendedName>
</protein>
<comment type="function">
    <text evidence="6">Catalyzes the reduction of dTDP-6-deoxy-L-lyxo-4-hexulose to yield dTDP-L-rhamnose.</text>
</comment>
<dbReference type="GO" id="GO:0019305">
    <property type="term" value="P:dTDP-rhamnose biosynthetic process"/>
    <property type="evidence" value="ECO:0007669"/>
    <property type="project" value="UniProtKB-UniPathway"/>
</dbReference>
<dbReference type="EMBL" id="KC999974">
    <property type="protein sequence ID" value="AID71139.1"/>
    <property type="molecule type" value="Genomic_DNA"/>
</dbReference>
<dbReference type="InterPro" id="IPR029903">
    <property type="entry name" value="RmlD-like-bd"/>
</dbReference>
<name>X5CR71_AERHY</name>
<keyword evidence="6" id="KW-0560">Oxidoreductase</keyword>
<dbReference type="EMBL" id="KC999975">
    <property type="protein sequence ID" value="AID71166.1"/>
    <property type="molecule type" value="Genomic_DNA"/>
</dbReference>
<comment type="similarity">
    <text evidence="2 6">Belongs to the dTDP-4-dehydrorhamnose reductase family.</text>
</comment>
<dbReference type="AlphaFoldDB" id="X5CR71"/>
<dbReference type="NCBIfam" id="TIGR01214">
    <property type="entry name" value="rmlD"/>
    <property type="match status" value="1"/>
</dbReference>